<dbReference type="InterPro" id="IPR029016">
    <property type="entry name" value="GAF-like_dom_sf"/>
</dbReference>
<dbReference type="PANTHER" id="PTHR43047:SF72">
    <property type="entry name" value="OSMOSENSING HISTIDINE PROTEIN KINASE SLN1"/>
    <property type="match status" value="1"/>
</dbReference>
<dbReference type="Gene3D" id="2.10.70.100">
    <property type="match status" value="1"/>
</dbReference>
<dbReference type="Pfam" id="PF00512">
    <property type="entry name" value="HisKA"/>
    <property type="match status" value="1"/>
</dbReference>
<name>A0A085WSW9_9BACT</name>
<feature type="domain" description="Histidine kinase" evidence="7">
    <location>
        <begin position="453"/>
        <end position="668"/>
    </location>
</feature>
<dbReference type="Pfam" id="PF00072">
    <property type="entry name" value="Response_reg"/>
    <property type="match status" value="1"/>
</dbReference>
<keyword evidence="3 6" id="KW-0597">Phosphoprotein</keyword>
<dbReference type="CDD" id="cd00156">
    <property type="entry name" value="REC"/>
    <property type="match status" value="1"/>
</dbReference>
<evidence type="ECO:0000256" key="6">
    <source>
        <dbReference type="PROSITE-ProRule" id="PRU00169"/>
    </source>
</evidence>
<dbReference type="PANTHER" id="PTHR43047">
    <property type="entry name" value="TWO-COMPONENT HISTIDINE PROTEIN KINASE"/>
    <property type="match status" value="1"/>
</dbReference>
<reference evidence="10 11" key="1">
    <citation type="submission" date="2014-04" db="EMBL/GenBank/DDBJ databases">
        <title>Genome assembly of Hyalangium minutum DSM 14724.</title>
        <authorList>
            <person name="Sharma G."/>
            <person name="Subramanian S."/>
        </authorList>
    </citation>
    <scope>NUCLEOTIDE SEQUENCE [LARGE SCALE GENOMIC DNA]</scope>
    <source>
        <strain evidence="10 11">DSM 14724</strain>
    </source>
</reference>
<dbReference type="PROSITE" id="PS50109">
    <property type="entry name" value="HIS_KIN"/>
    <property type="match status" value="1"/>
</dbReference>
<dbReference type="EMBL" id="JMCB01000003">
    <property type="protein sequence ID" value="KFE70782.1"/>
    <property type="molecule type" value="Genomic_DNA"/>
</dbReference>
<dbReference type="InterPro" id="IPR005467">
    <property type="entry name" value="His_kinase_dom"/>
</dbReference>
<dbReference type="SMART" id="SM00065">
    <property type="entry name" value="GAF"/>
    <property type="match status" value="1"/>
</dbReference>
<dbReference type="SMART" id="SM00448">
    <property type="entry name" value="REC"/>
    <property type="match status" value="1"/>
</dbReference>
<dbReference type="InterPro" id="IPR011006">
    <property type="entry name" value="CheY-like_superfamily"/>
</dbReference>
<dbReference type="PRINTS" id="PR00344">
    <property type="entry name" value="BCTRLSENSOR"/>
</dbReference>
<dbReference type="InterPro" id="IPR003594">
    <property type="entry name" value="HATPase_dom"/>
</dbReference>
<evidence type="ECO:0000256" key="3">
    <source>
        <dbReference type="ARBA" id="ARBA00022553"/>
    </source>
</evidence>
<dbReference type="AlphaFoldDB" id="A0A085WSW9"/>
<dbReference type="InterPro" id="IPR036890">
    <property type="entry name" value="HATPase_C_sf"/>
</dbReference>
<dbReference type="Pfam" id="PF08447">
    <property type="entry name" value="PAS_3"/>
    <property type="match status" value="1"/>
</dbReference>
<evidence type="ECO:0000313" key="11">
    <source>
        <dbReference type="Proteomes" id="UP000028725"/>
    </source>
</evidence>
<dbReference type="InterPro" id="IPR013655">
    <property type="entry name" value="PAS_fold_3"/>
</dbReference>
<dbReference type="Gene3D" id="3.40.50.2300">
    <property type="match status" value="1"/>
</dbReference>
<dbReference type="CDD" id="cd00082">
    <property type="entry name" value="HisKA"/>
    <property type="match status" value="1"/>
</dbReference>
<dbReference type="Gene3D" id="3.30.565.10">
    <property type="entry name" value="Histidine kinase-like ATPase, C-terminal domain"/>
    <property type="match status" value="1"/>
</dbReference>
<dbReference type="SUPFAM" id="SSF55785">
    <property type="entry name" value="PYP-like sensor domain (PAS domain)"/>
    <property type="match status" value="1"/>
</dbReference>
<dbReference type="InterPro" id="IPR003018">
    <property type="entry name" value="GAF"/>
</dbReference>
<sequence length="675" mass="74479">MSPGPSSSKPQRRILVIDDSPEDREAFRRFLRQDAEYQNLVQEAVTGKEGLEACRRGNFDAVLLDQHMPQMEGLEVLRLLRAQPGWSTPTIALTSTGQADVARQMLEAGAHDFLFKDDVTASILSRTITHAITRERLRRKVAQSARRSAQLQQITAELSRALTSRQVLDVFLQLGLEALGAQAGFVALLSADGASLEVDATPGFSSEAVRPGQHIPMSASLPITDAVRTGALITCGTLEEKYARYPLLQGSNLGYPALAACSLRAAGKRLGGISIAYAQPRVFDEEERNFLLVLSRQCAEALERARLYEALQESEAQRHLALEAAHLGTLSWGLDSGQVEMDAACRALYGFPPELHLTPEAVTERIHPEDRPRLQAWFQALRLSATSNEYDEKYRVLLEGGRVRWVLSRGRALRDAQGQVVRLVGINHDITQLVLQREEEQRRADFEQKLVGIVSHDLKNPLSAILMQSAAAVRQGGLDERVLKMMTRIQSSAERASRMIVDLLDFTQARLGGGIPVHRRAVEAREVVAQVLEEARQAFPRRKLSFTATGETTGQWDGDRLVQVVTNLVQNALKYSPADSEVQVQLSSLGEHVELSVHNQGTPISAEWLPRLFEPMQRATSQEDKTGRSVGLGLYIVKQLVEAHEGTISVHSDASSGTEFTVRLPRLPHSPAPSP</sequence>
<protein>
    <recommendedName>
        <fullName evidence="2">histidine kinase</fullName>
        <ecNumber evidence="2">2.7.13.3</ecNumber>
    </recommendedName>
</protein>
<dbReference type="SUPFAM" id="SSF52172">
    <property type="entry name" value="CheY-like"/>
    <property type="match status" value="1"/>
</dbReference>
<dbReference type="Proteomes" id="UP000028725">
    <property type="component" value="Unassembled WGS sequence"/>
</dbReference>
<dbReference type="FunFam" id="3.30.565.10:FF:000006">
    <property type="entry name" value="Sensor histidine kinase WalK"/>
    <property type="match status" value="1"/>
</dbReference>
<dbReference type="CDD" id="cd00130">
    <property type="entry name" value="PAS"/>
    <property type="match status" value="1"/>
</dbReference>
<dbReference type="InterPro" id="IPR000014">
    <property type="entry name" value="PAS"/>
</dbReference>
<accession>A0A085WSW9</accession>
<dbReference type="EC" id="2.7.13.3" evidence="2"/>
<dbReference type="SMART" id="SM00387">
    <property type="entry name" value="HATPase_c"/>
    <property type="match status" value="1"/>
</dbReference>
<dbReference type="OrthoDB" id="9760752at2"/>
<dbReference type="Gene3D" id="3.30.450.20">
    <property type="entry name" value="PAS domain"/>
    <property type="match status" value="1"/>
</dbReference>
<dbReference type="InterPro" id="IPR004358">
    <property type="entry name" value="Sig_transdc_His_kin-like_C"/>
</dbReference>
<evidence type="ECO:0000256" key="5">
    <source>
        <dbReference type="ARBA" id="ARBA00022777"/>
    </source>
</evidence>
<dbReference type="SUPFAM" id="SSF55781">
    <property type="entry name" value="GAF domain-like"/>
    <property type="match status" value="1"/>
</dbReference>
<dbReference type="Pfam" id="PF13185">
    <property type="entry name" value="GAF_2"/>
    <property type="match status" value="1"/>
</dbReference>
<keyword evidence="11" id="KW-1185">Reference proteome</keyword>
<feature type="domain" description="PAC" evidence="9">
    <location>
        <begin position="390"/>
        <end position="442"/>
    </location>
</feature>
<evidence type="ECO:0000259" key="9">
    <source>
        <dbReference type="PROSITE" id="PS50113"/>
    </source>
</evidence>
<keyword evidence="4" id="KW-0808">Transferase</keyword>
<dbReference type="SUPFAM" id="SSF47384">
    <property type="entry name" value="Homodimeric domain of signal transducing histidine kinase"/>
    <property type="match status" value="1"/>
</dbReference>
<dbReference type="InterPro" id="IPR036097">
    <property type="entry name" value="HisK_dim/P_sf"/>
</dbReference>
<dbReference type="PROSITE" id="PS50113">
    <property type="entry name" value="PAC"/>
    <property type="match status" value="1"/>
</dbReference>
<comment type="catalytic activity">
    <reaction evidence="1">
        <text>ATP + protein L-histidine = ADP + protein N-phospho-L-histidine.</text>
        <dbReference type="EC" id="2.7.13.3"/>
    </reaction>
</comment>
<dbReference type="InterPro" id="IPR003661">
    <property type="entry name" value="HisK_dim/P_dom"/>
</dbReference>
<keyword evidence="5" id="KW-0418">Kinase</keyword>
<evidence type="ECO:0000256" key="2">
    <source>
        <dbReference type="ARBA" id="ARBA00012438"/>
    </source>
</evidence>
<organism evidence="10 11">
    <name type="scientific">Hyalangium minutum</name>
    <dbReference type="NCBI Taxonomy" id="394096"/>
    <lineage>
        <taxon>Bacteria</taxon>
        <taxon>Pseudomonadati</taxon>
        <taxon>Myxococcota</taxon>
        <taxon>Myxococcia</taxon>
        <taxon>Myxococcales</taxon>
        <taxon>Cystobacterineae</taxon>
        <taxon>Archangiaceae</taxon>
        <taxon>Hyalangium</taxon>
    </lineage>
</organism>
<evidence type="ECO:0000259" key="7">
    <source>
        <dbReference type="PROSITE" id="PS50109"/>
    </source>
</evidence>
<dbReference type="NCBIfam" id="TIGR00229">
    <property type="entry name" value="sensory_box"/>
    <property type="match status" value="1"/>
</dbReference>
<dbReference type="InterPro" id="IPR000700">
    <property type="entry name" value="PAS-assoc_C"/>
</dbReference>
<feature type="domain" description="Response regulatory" evidence="8">
    <location>
        <begin position="13"/>
        <end position="131"/>
    </location>
</feature>
<comment type="caution">
    <text evidence="10">The sequence shown here is derived from an EMBL/GenBank/DDBJ whole genome shotgun (WGS) entry which is preliminary data.</text>
</comment>
<proteinExistence type="predicted"/>
<evidence type="ECO:0000313" key="10">
    <source>
        <dbReference type="EMBL" id="KFE70782.1"/>
    </source>
</evidence>
<dbReference type="Gene3D" id="3.30.450.40">
    <property type="match status" value="1"/>
</dbReference>
<dbReference type="SMART" id="SM00086">
    <property type="entry name" value="PAC"/>
    <property type="match status" value="1"/>
</dbReference>
<dbReference type="GO" id="GO:0000155">
    <property type="term" value="F:phosphorelay sensor kinase activity"/>
    <property type="evidence" value="ECO:0007669"/>
    <property type="project" value="InterPro"/>
</dbReference>
<dbReference type="RefSeq" id="WP_052419873.1">
    <property type="nucleotide sequence ID" value="NZ_JMCB01000003.1"/>
</dbReference>
<gene>
    <name evidence="10" type="ORF">DB31_5824</name>
</gene>
<feature type="modified residue" description="4-aspartylphosphate" evidence="6">
    <location>
        <position position="65"/>
    </location>
</feature>
<dbReference type="SUPFAM" id="SSF55874">
    <property type="entry name" value="ATPase domain of HSP90 chaperone/DNA topoisomerase II/histidine kinase"/>
    <property type="match status" value="1"/>
</dbReference>
<evidence type="ECO:0000256" key="1">
    <source>
        <dbReference type="ARBA" id="ARBA00000085"/>
    </source>
</evidence>
<dbReference type="InterPro" id="IPR035965">
    <property type="entry name" value="PAS-like_dom_sf"/>
</dbReference>
<evidence type="ECO:0000259" key="8">
    <source>
        <dbReference type="PROSITE" id="PS50110"/>
    </source>
</evidence>
<evidence type="ECO:0000256" key="4">
    <source>
        <dbReference type="ARBA" id="ARBA00022679"/>
    </source>
</evidence>
<dbReference type="SMART" id="SM00388">
    <property type="entry name" value="HisKA"/>
    <property type="match status" value="1"/>
</dbReference>
<dbReference type="STRING" id="394096.DB31_5824"/>
<dbReference type="PROSITE" id="PS50110">
    <property type="entry name" value="RESPONSE_REGULATORY"/>
    <property type="match status" value="1"/>
</dbReference>
<dbReference type="PATRIC" id="fig|394096.3.peg.2300"/>
<dbReference type="InterPro" id="IPR001789">
    <property type="entry name" value="Sig_transdc_resp-reg_receiver"/>
</dbReference>
<dbReference type="Gene3D" id="1.10.287.130">
    <property type="match status" value="1"/>
</dbReference>
<dbReference type="InterPro" id="IPR001610">
    <property type="entry name" value="PAC"/>
</dbReference>
<dbReference type="Pfam" id="PF02518">
    <property type="entry name" value="HATPase_c"/>
    <property type="match status" value="1"/>
</dbReference>
<dbReference type="SMART" id="SM00091">
    <property type="entry name" value="PAS"/>
    <property type="match status" value="1"/>
</dbReference>